<evidence type="ECO:0000313" key="5">
    <source>
        <dbReference type="EMBL" id="RSD28324.1"/>
    </source>
</evidence>
<accession>A0A427TV92</accession>
<evidence type="ECO:0000259" key="4">
    <source>
        <dbReference type="PROSITE" id="PS51186"/>
    </source>
</evidence>
<proteinExistence type="inferred from homology"/>
<keyword evidence="1 5" id="KW-0808">Transferase</keyword>
<dbReference type="Pfam" id="PF13302">
    <property type="entry name" value="Acetyltransf_3"/>
    <property type="match status" value="1"/>
</dbReference>
<dbReference type="PANTHER" id="PTHR43792:SF8">
    <property type="entry name" value="[RIBOSOMAL PROTEIN US5]-ALANINE N-ACETYLTRANSFERASE"/>
    <property type="match status" value="1"/>
</dbReference>
<evidence type="ECO:0000313" key="6">
    <source>
        <dbReference type="Proteomes" id="UP000269041"/>
    </source>
</evidence>
<dbReference type="InterPro" id="IPR051531">
    <property type="entry name" value="N-acetyltransferase"/>
</dbReference>
<evidence type="ECO:0000256" key="3">
    <source>
        <dbReference type="ARBA" id="ARBA00038502"/>
    </source>
</evidence>
<dbReference type="PROSITE" id="PS51186">
    <property type="entry name" value="GNAT"/>
    <property type="match status" value="1"/>
</dbReference>
<dbReference type="InterPro" id="IPR016181">
    <property type="entry name" value="Acyl_CoA_acyltransferase"/>
</dbReference>
<dbReference type="RefSeq" id="WP_125323369.1">
    <property type="nucleotide sequence ID" value="NZ_AP024890.1"/>
</dbReference>
<organism evidence="5 6">
    <name type="scientific">Vibrio pectenicida</name>
    <dbReference type="NCBI Taxonomy" id="62763"/>
    <lineage>
        <taxon>Bacteria</taxon>
        <taxon>Pseudomonadati</taxon>
        <taxon>Pseudomonadota</taxon>
        <taxon>Gammaproteobacteria</taxon>
        <taxon>Vibrionales</taxon>
        <taxon>Vibrionaceae</taxon>
        <taxon>Vibrio</taxon>
    </lineage>
</organism>
<name>A0A427TV92_9VIBR</name>
<dbReference type="Proteomes" id="UP000269041">
    <property type="component" value="Unassembled WGS sequence"/>
</dbReference>
<gene>
    <name evidence="5" type="ORF">EJA03_19340</name>
</gene>
<dbReference type="Gene3D" id="3.40.630.30">
    <property type="match status" value="1"/>
</dbReference>
<keyword evidence="6" id="KW-1185">Reference proteome</keyword>
<comment type="similarity">
    <text evidence="3">Belongs to the acetyltransferase family. RimJ subfamily.</text>
</comment>
<comment type="caution">
    <text evidence="5">The sequence shown here is derived from an EMBL/GenBank/DDBJ whole genome shotgun (WGS) entry which is preliminary data.</text>
</comment>
<keyword evidence="2" id="KW-0012">Acyltransferase</keyword>
<dbReference type="SUPFAM" id="SSF55729">
    <property type="entry name" value="Acyl-CoA N-acyltransferases (Nat)"/>
    <property type="match status" value="1"/>
</dbReference>
<dbReference type="OrthoDB" id="9801656at2"/>
<reference evidence="5 6" key="1">
    <citation type="submission" date="2018-12" db="EMBL/GenBank/DDBJ databases">
        <title>Genomic taxonomy of the Vibrionaceae family.</title>
        <authorList>
            <person name="Gomez-Gil B."/>
            <person name="Enciso-Ibarra K."/>
        </authorList>
    </citation>
    <scope>NUCLEOTIDE SEQUENCE [LARGE SCALE GENOMIC DNA]</scope>
    <source>
        <strain evidence="5 6">CAIM 594</strain>
    </source>
</reference>
<protein>
    <submittedName>
        <fullName evidence="5">N-acetyltransferase</fullName>
    </submittedName>
</protein>
<dbReference type="InterPro" id="IPR000182">
    <property type="entry name" value="GNAT_dom"/>
</dbReference>
<evidence type="ECO:0000256" key="2">
    <source>
        <dbReference type="ARBA" id="ARBA00023315"/>
    </source>
</evidence>
<dbReference type="AlphaFoldDB" id="A0A427TV92"/>
<dbReference type="GO" id="GO:0005737">
    <property type="term" value="C:cytoplasm"/>
    <property type="evidence" value="ECO:0007669"/>
    <property type="project" value="TreeGrafter"/>
</dbReference>
<dbReference type="EMBL" id="RSFA01000161">
    <property type="protein sequence ID" value="RSD28324.1"/>
    <property type="molecule type" value="Genomic_DNA"/>
</dbReference>
<feature type="domain" description="N-acetyltransferase" evidence="4">
    <location>
        <begin position="1"/>
        <end position="168"/>
    </location>
</feature>
<evidence type="ECO:0000256" key="1">
    <source>
        <dbReference type="ARBA" id="ARBA00022679"/>
    </source>
</evidence>
<dbReference type="PANTHER" id="PTHR43792">
    <property type="entry name" value="GNAT FAMILY, PUTATIVE (AFU_ORTHOLOGUE AFUA_3G00765)-RELATED-RELATED"/>
    <property type="match status" value="1"/>
</dbReference>
<dbReference type="GO" id="GO:0008999">
    <property type="term" value="F:protein-N-terminal-alanine acetyltransferase activity"/>
    <property type="evidence" value="ECO:0007669"/>
    <property type="project" value="TreeGrafter"/>
</dbReference>
<sequence>MHLELLSEGWSEQLLQFELQNKEWFESMIPSREIDFYSLEGVKEHIQLFLLEYKAKTLIPMLIVDDSGIILGRVNVSNVDYRKKLGHIGYRVGKNFTNRGLAKFAVANMTRIVEKLEILELVAYASTTNLASQKVLLANGFKPIDLVSNYAELNGNPINCIEFQLSIK</sequence>